<dbReference type="Proteomes" id="UP000585638">
    <property type="component" value="Unassembled WGS sequence"/>
</dbReference>
<dbReference type="GO" id="GO:0006071">
    <property type="term" value="P:glycerol metabolic process"/>
    <property type="evidence" value="ECO:0007669"/>
    <property type="project" value="UniProtKB-KW"/>
</dbReference>
<dbReference type="Gene3D" id="3.30.450.40">
    <property type="match status" value="1"/>
</dbReference>
<dbReference type="InterPro" id="IPR014757">
    <property type="entry name" value="Tscrpt_reg_IclR_C"/>
</dbReference>
<dbReference type="RefSeq" id="WP_184868046.1">
    <property type="nucleotide sequence ID" value="NZ_BAAAWY010000101.1"/>
</dbReference>
<evidence type="ECO:0000256" key="4">
    <source>
        <dbReference type="ARBA" id="ARBA00023163"/>
    </source>
</evidence>
<keyword evidence="3 9" id="KW-0238">DNA-binding</keyword>
<sequence length="249" mass="26655">MAGNTSSPGASVVERVLAILACFDLSRTELTLTEIARQSDLPLSTARRLLAQLVDWGALERMAGNRYRVGMRLWHIGILAPRQRGLRDAAMPMLSDLYAATDETVQLVVLQGHEALCVEKVFGPKSAPTATEVGGRLPLHTTAVGKCLLAHSPRSLVDEVIADGLTRRTAYSIQQPARLIEELRRARQDGVAYSHEEMTIGAASVAAPILAGNGLLLGAVGIVVRSTTRVDTLAAAVRTAARTIARFAE</sequence>
<dbReference type="PANTHER" id="PTHR30136">
    <property type="entry name" value="HELIX-TURN-HELIX TRANSCRIPTIONAL REGULATOR, ICLR FAMILY"/>
    <property type="match status" value="1"/>
</dbReference>
<evidence type="ECO:0000256" key="2">
    <source>
        <dbReference type="ARBA" id="ARBA00023015"/>
    </source>
</evidence>
<evidence type="ECO:0000313" key="10">
    <source>
        <dbReference type="Proteomes" id="UP000585638"/>
    </source>
</evidence>
<dbReference type="EMBL" id="JACHIR010000001">
    <property type="protein sequence ID" value="MBB5896380.1"/>
    <property type="molecule type" value="Genomic_DNA"/>
</dbReference>
<dbReference type="GO" id="GO:0003700">
    <property type="term" value="F:DNA-binding transcription factor activity"/>
    <property type="evidence" value="ECO:0007669"/>
    <property type="project" value="TreeGrafter"/>
</dbReference>
<dbReference type="FunFam" id="1.10.10.10:FF:000056">
    <property type="entry name" value="IclR family transcriptional regulator"/>
    <property type="match status" value="1"/>
</dbReference>
<protein>
    <recommendedName>
        <fullName evidence="6">Glycerol operon regulatory protein</fullName>
    </recommendedName>
</protein>
<dbReference type="AlphaFoldDB" id="A0A7W9KPS5"/>
<dbReference type="SMART" id="SM00346">
    <property type="entry name" value="HTH_ICLR"/>
    <property type="match status" value="1"/>
</dbReference>
<proteinExistence type="predicted"/>
<reference evidence="9 10" key="1">
    <citation type="submission" date="2020-08" db="EMBL/GenBank/DDBJ databases">
        <title>Sequencing the genomes of 1000 actinobacteria strains.</title>
        <authorList>
            <person name="Klenk H.-P."/>
        </authorList>
    </citation>
    <scope>NUCLEOTIDE SEQUENCE [LARGE SCALE GENOMIC DNA]</scope>
    <source>
        <strain evidence="9 10">DSM 43851</strain>
    </source>
</reference>
<evidence type="ECO:0000256" key="6">
    <source>
        <dbReference type="ARBA" id="ARBA00070406"/>
    </source>
</evidence>
<evidence type="ECO:0000313" key="9">
    <source>
        <dbReference type="EMBL" id="MBB5896380.1"/>
    </source>
</evidence>
<dbReference type="GO" id="GO:0045892">
    <property type="term" value="P:negative regulation of DNA-templated transcription"/>
    <property type="evidence" value="ECO:0007669"/>
    <property type="project" value="TreeGrafter"/>
</dbReference>
<evidence type="ECO:0000259" key="8">
    <source>
        <dbReference type="PROSITE" id="PS51078"/>
    </source>
</evidence>
<keyword evidence="1" id="KW-0319">Glycerol metabolism</keyword>
<dbReference type="InterPro" id="IPR036388">
    <property type="entry name" value="WH-like_DNA-bd_sf"/>
</dbReference>
<dbReference type="SUPFAM" id="SSF46785">
    <property type="entry name" value="Winged helix' DNA-binding domain"/>
    <property type="match status" value="1"/>
</dbReference>
<dbReference type="PANTHER" id="PTHR30136:SF24">
    <property type="entry name" value="HTH-TYPE TRANSCRIPTIONAL REPRESSOR ALLR"/>
    <property type="match status" value="1"/>
</dbReference>
<organism evidence="9 10">
    <name type="scientific">Kutzneria kofuensis</name>
    <dbReference type="NCBI Taxonomy" id="103725"/>
    <lineage>
        <taxon>Bacteria</taxon>
        <taxon>Bacillati</taxon>
        <taxon>Actinomycetota</taxon>
        <taxon>Actinomycetes</taxon>
        <taxon>Pseudonocardiales</taxon>
        <taxon>Pseudonocardiaceae</taxon>
        <taxon>Kutzneria</taxon>
    </lineage>
</organism>
<dbReference type="InterPro" id="IPR029016">
    <property type="entry name" value="GAF-like_dom_sf"/>
</dbReference>
<dbReference type="InterPro" id="IPR050707">
    <property type="entry name" value="HTH_MetabolicPath_Reg"/>
</dbReference>
<keyword evidence="4" id="KW-0804">Transcription</keyword>
<name>A0A7W9KPS5_9PSEU</name>
<dbReference type="InterPro" id="IPR036390">
    <property type="entry name" value="WH_DNA-bd_sf"/>
</dbReference>
<evidence type="ECO:0000259" key="7">
    <source>
        <dbReference type="PROSITE" id="PS51077"/>
    </source>
</evidence>
<keyword evidence="10" id="KW-1185">Reference proteome</keyword>
<dbReference type="PROSITE" id="PS51078">
    <property type="entry name" value="ICLR_ED"/>
    <property type="match status" value="1"/>
</dbReference>
<dbReference type="InterPro" id="IPR005471">
    <property type="entry name" value="Tscrpt_reg_IclR_N"/>
</dbReference>
<evidence type="ECO:0000256" key="3">
    <source>
        <dbReference type="ARBA" id="ARBA00023125"/>
    </source>
</evidence>
<dbReference type="Pfam" id="PF01614">
    <property type="entry name" value="IclR_C"/>
    <property type="match status" value="1"/>
</dbReference>
<accession>A0A7W9KPS5</accession>
<comment type="caution">
    <text evidence="9">The sequence shown here is derived from an EMBL/GenBank/DDBJ whole genome shotgun (WGS) entry which is preliminary data.</text>
</comment>
<gene>
    <name evidence="9" type="ORF">BJ998_007576</name>
</gene>
<dbReference type="Pfam" id="PF09339">
    <property type="entry name" value="HTH_IclR"/>
    <property type="match status" value="1"/>
</dbReference>
<keyword evidence="2" id="KW-0805">Transcription regulation</keyword>
<feature type="domain" description="IclR-ED" evidence="8">
    <location>
        <begin position="72"/>
        <end position="249"/>
    </location>
</feature>
<dbReference type="Gene3D" id="1.10.10.10">
    <property type="entry name" value="Winged helix-like DNA-binding domain superfamily/Winged helix DNA-binding domain"/>
    <property type="match status" value="1"/>
</dbReference>
<dbReference type="SUPFAM" id="SSF55781">
    <property type="entry name" value="GAF domain-like"/>
    <property type="match status" value="1"/>
</dbReference>
<evidence type="ECO:0000256" key="5">
    <source>
        <dbReference type="ARBA" id="ARBA00058938"/>
    </source>
</evidence>
<evidence type="ECO:0000256" key="1">
    <source>
        <dbReference type="ARBA" id="ARBA00022798"/>
    </source>
</evidence>
<feature type="domain" description="HTH iclR-type" evidence="7">
    <location>
        <begin position="10"/>
        <end position="71"/>
    </location>
</feature>
<dbReference type="PROSITE" id="PS51077">
    <property type="entry name" value="HTH_ICLR"/>
    <property type="match status" value="1"/>
</dbReference>
<dbReference type="GO" id="GO:0003677">
    <property type="term" value="F:DNA binding"/>
    <property type="evidence" value="ECO:0007669"/>
    <property type="project" value="UniProtKB-KW"/>
</dbReference>
<comment type="function">
    <text evidence="5">May be an activator protein for the gylABX operon.</text>
</comment>